<feature type="transmembrane region" description="Helical" evidence="6">
    <location>
        <begin position="358"/>
        <end position="378"/>
    </location>
</feature>
<evidence type="ECO:0000256" key="3">
    <source>
        <dbReference type="ARBA" id="ARBA00022692"/>
    </source>
</evidence>
<dbReference type="PANTHER" id="PTHR43124:SF3">
    <property type="entry name" value="CHLORAMPHENICOL EFFLUX PUMP RV0191"/>
    <property type="match status" value="1"/>
</dbReference>
<evidence type="ECO:0000256" key="5">
    <source>
        <dbReference type="ARBA" id="ARBA00023136"/>
    </source>
</evidence>
<dbReference type="InterPro" id="IPR036259">
    <property type="entry name" value="MFS_trans_sf"/>
</dbReference>
<evidence type="ECO:0000256" key="4">
    <source>
        <dbReference type="ARBA" id="ARBA00022989"/>
    </source>
</evidence>
<feature type="transmembrane region" description="Helical" evidence="6">
    <location>
        <begin position="181"/>
        <end position="204"/>
    </location>
</feature>
<keyword evidence="3 6" id="KW-0812">Transmembrane</keyword>
<sequence length="428" mass="46481">MNKIGAKLGFKTKEQFLGFSAVVLSGQLIYSSFEAFKGTFYDLLLEILQVNNAQLGVIFSLIGISIFFYIPGGWINNRFSVKSILIVGLVIRMLTTCIIIFFTPTFTVLKIVAVIWGLVDAFFWPAVLNGVVLLSGENNKGVAFGILESGRRALEMFMNLLIVAVMALIGGIAVFKGGMLVYNLLIIPVIIIIIKYVPVNGIAATEKTAPEKKKSIEALKGMLEVIKMPTVWLASITALTIYWSYINLIYTVPYLQAVFGISRSQAALFGIINTGAMGVVAGIISGALSDYVFKSSSKMMFVALFMTFLALLTTLLIPKTPATMGISIALLMVFSFSIFLAKSVILTPIAESKIPEEYSGSSMSIGSFAAYAPVFWAYNLNGTIIDKYEAVVAYEKIFQIGTAVALFGVVCSLVLVIVNKRSAHNVAK</sequence>
<reference evidence="7 8" key="1">
    <citation type="submission" date="2017-09" db="EMBL/GenBank/DDBJ databases">
        <title>Complete Genome Sequences of Two Strains of the Meat Spoilage Bacterium Brochothrix thermosphacta Isolated from Ground Chicken.</title>
        <authorList>
            <person name="Paoli G.C."/>
            <person name="Wijey C."/>
            <person name="Chen C.-Y."/>
            <person name="Nguyen L."/>
            <person name="Yan X."/>
            <person name="Irwin P.L."/>
        </authorList>
    </citation>
    <scope>NUCLEOTIDE SEQUENCE [LARGE SCALE GENOMIC DNA]</scope>
    <source>
        <strain evidence="7 8">BI</strain>
    </source>
</reference>
<feature type="transmembrane region" description="Helical" evidence="6">
    <location>
        <begin position="398"/>
        <end position="418"/>
    </location>
</feature>
<dbReference type="Gene3D" id="1.20.1250.20">
    <property type="entry name" value="MFS general substrate transporter like domains"/>
    <property type="match status" value="2"/>
</dbReference>
<protein>
    <submittedName>
        <fullName evidence="7">MFS transporter</fullName>
    </submittedName>
</protein>
<dbReference type="STRING" id="2756.BFR44_10195"/>
<feature type="transmembrane region" description="Helical" evidence="6">
    <location>
        <begin position="225"/>
        <end position="246"/>
    </location>
</feature>
<feature type="transmembrane region" description="Helical" evidence="6">
    <location>
        <begin position="266"/>
        <end position="288"/>
    </location>
</feature>
<accession>A0A1D2KWM9</accession>
<dbReference type="KEGG" id="bths:CNY62_07245"/>
<dbReference type="InterPro" id="IPR011701">
    <property type="entry name" value="MFS"/>
</dbReference>
<keyword evidence="4 6" id="KW-1133">Transmembrane helix</keyword>
<feature type="transmembrane region" description="Helical" evidence="6">
    <location>
        <begin position="84"/>
        <end position="102"/>
    </location>
</feature>
<gene>
    <name evidence="7" type="ORF">CNY62_07245</name>
</gene>
<dbReference type="RefSeq" id="WP_069125965.1">
    <property type="nucleotide sequence ID" value="NZ_CP023483.1"/>
</dbReference>
<keyword evidence="2" id="KW-1003">Cell membrane</keyword>
<evidence type="ECO:0000256" key="2">
    <source>
        <dbReference type="ARBA" id="ARBA00022475"/>
    </source>
</evidence>
<name>A0A1D2KWM9_BROTH</name>
<evidence type="ECO:0000256" key="1">
    <source>
        <dbReference type="ARBA" id="ARBA00004651"/>
    </source>
</evidence>
<dbReference type="GO" id="GO:0022857">
    <property type="term" value="F:transmembrane transporter activity"/>
    <property type="evidence" value="ECO:0007669"/>
    <property type="project" value="InterPro"/>
</dbReference>
<proteinExistence type="predicted"/>
<dbReference type="OrthoDB" id="9783227at2"/>
<evidence type="ECO:0000313" key="8">
    <source>
        <dbReference type="Proteomes" id="UP000243591"/>
    </source>
</evidence>
<comment type="subcellular location">
    <subcellularLocation>
        <location evidence="1">Cell membrane</location>
        <topology evidence="1">Multi-pass membrane protein</topology>
    </subcellularLocation>
</comment>
<feature type="transmembrane region" description="Helical" evidence="6">
    <location>
        <begin position="53"/>
        <end position="72"/>
    </location>
</feature>
<dbReference type="Proteomes" id="UP000243591">
    <property type="component" value="Chromosome"/>
</dbReference>
<dbReference type="Pfam" id="PF07690">
    <property type="entry name" value="MFS_1"/>
    <property type="match status" value="1"/>
</dbReference>
<evidence type="ECO:0000313" key="7">
    <source>
        <dbReference type="EMBL" id="ATF26202.1"/>
    </source>
</evidence>
<feature type="transmembrane region" description="Helical" evidence="6">
    <location>
        <begin position="300"/>
        <end position="318"/>
    </location>
</feature>
<dbReference type="GO" id="GO:0005886">
    <property type="term" value="C:plasma membrane"/>
    <property type="evidence" value="ECO:0007669"/>
    <property type="project" value="UniProtKB-SubCell"/>
</dbReference>
<keyword evidence="5 6" id="KW-0472">Membrane</keyword>
<feature type="transmembrane region" description="Helical" evidence="6">
    <location>
        <begin position="16"/>
        <end position="33"/>
    </location>
</feature>
<keyword evidence="8" id="KW-1185">Reference proteome</keyword>
<dbReference type="EMBL" id="CP023483">
    <property type="protein sequence ID" value="ATF26202.1"/>
    <property type="molecule type" value="Genomic_DNA"/>
</dbReference>
<dbReference type="SUPFAM" id="SSF103473">
    <property type="entry name" value="MFS general substrate transporter"/>
    <property type="match status" value="1"/>
</dbReference>
<organism evidence="7 8">
    <name type="scientific">Brochothrix thermosphacta</name>
    <name type="common">Microbacterium thermosphactum</name>
    <dbReference type="NCBI Taxonomy" id="2756"/>
    <lineage>
        <taxon>Bacteria</taxon>
        <taxon>Bacillati</taxon>
        <taxon>Bacillota</taxon>
        <taxon>Bacilli</taxon>
        <taxon>Bacillales</taxon>
        <taxon>Listeriaceae</taxon>
        <taxon>Brochothrix</taxon>
    </lineage>
</organism>
<feature type="transmembrane region" description="Helical" evidence="6">
    <location>
        <begin position="108"/>
        <end position="135"/>
    </location>
</feature>
<evidence type="ECO:0000256" key="6">
    <source>
        <dbReference type="SAM" id="Phobius"/>
    </source>
</evidence>
<dbReference type="CDD" id="cd06174">
    <property type="entry name" value="MFS"/>
    <property type="match status" value="1"/>
</dbReference>
<dbReference type="PANTHER" id="PTHR43124">
    <property type="entry name" value="PURINE EFFLUX PUMP PBUE"/>
    <property type="match status" value="1"/>
</dbReference>
<dbReference type="InterPro" id="IPR050189">
    <property type="entry name" value="MFS_Efflux_Transporters"/>
</dbReference>
<feature type="transmembrane region" description="Helical" evidence="6">
    <location>
        <begin position="156"/>
        <end position="175"/>
    </location>
</feature>
<feature type="transmembrane region" description="Helical" evidence="6">
    <location>
        <begin position="324"/>
        <end position="346"/>
    </location>
</feature>
<dbReference type="AlphaFoldDB" id="A0A1D2KWM9"/>